<comment type="caution">
    <text evidence="1">The sequence shown here is derived from an EMBL/GenBank/DDBJ whole genome shotgun (WGS) entry which is preliminary data.</text>
</comment>
<name>A0ABD0KXL4_9CAEN</name>
<reference evidence="1 2" key="1">
    <citation type="journal article" date="2023" name="Sci. Data">
        <title>Genome assembly of the Korean intertidal mud-creeper Batillaria attramentaria.</title>
        <authorList>
            <person name="Patra A.K."/>
            <person name="Ho P.T."/>
            <person name="Jun S."/>
            <person name="Lee S.J."/>
            <person name="Kim Y."/>
            <person name="Won Y.J."/>
        </authorList>
    </citation>
    <scope>NUCLEOTIDE SEQUENCE [LARGE SCALE GENOMIC DNA]</scope>
    <source>
        <strain evidence="1">Wonlab-2016</strain>
    </source>
</reference>
<proteinExistence type="predicted"/>
<dbReference type="Proteomes" id="UP001519460">
    <property type="component" value="Unassembled WGS sequence"/>
</dbReference>
<gene>
    <name evidence="1" type="ORF">BaRGS_00016690</name>
</gene>
<sequence length="107" mass="11797">MARWEIGAILGMPAGIPFRGTLSLAFSQPAGPRQVCVVGDLLVASGFHGFVSADRTVCVVRDSLPEISLHVLLNFFSNLFVPFICICWFDFWSSWVCFCGQECMCCP</sequence>
<organism evidence="1 2">
    <name type="scientific">Batillaria attramentaria</name>
    <dbReference type="NCBI Taxonomy" id="370345"/>
    <lineage>
        <taxon>Eukaryota</taxon>
        <taxon>Metazoa</taxon>
        <taxon>Spiralia</taxon>
        <taxon>Lophotrochozoa</taxon>
        <taxon>Mollusca</taxon>
        <taxon>Gastropoda</taxon>
        <taxon>Caenogastropoda</taxon>
        <taxon>Sorbeoconcha</taxon>
        <taxon>Cerithioidea</taxon>
        <taxon>Batillariidae</taxon>
        <taxon>Batillaria</taxon>
    </lineage>
</organism>
<dbReference type="EMBL" id="JACVVK020000107">
    <property type="protein sequence ID" value="KAK7492026.1"/>
    <property type="molecule type" value="Genomic_DNA"/>
</dbReference>
<dbReference type="AlphaFoldDB" id="A0ABD0KXL4"/>
<protein>
    <submittedName>
        <fullName evidence="1">Uncharacterized protein</fullName>
    </submittedName>
</protein>
<keyword evidence="2" id="KW-1185">Reference proteome</keyword>
<evidence type="ECO:0000313" key="1">
    <source>
        <dbReference type="EMBL" id="KAK7492026.1"/>
    </source>
</evidence>
<accession>A0ABD0KXL4</accession>
<evidence type="ECO:0000313" key="2">
    <source>
        <dbReference type="Proteomes" id="UP001519460"/>
    </source>
</evidence>